<evidence type="ECO:0000259" key="2">
    <source>
        <dbReference type="Pfam" id="PF09822"/>
    </source>
</evidence>
<organism evidence="3 4">
    <name type="scientific">Butyricimonas hominis</name>
    <dbReference type="NCBI Taxonomy" id="2763032"/>
    <lineage>
        <taxon>Bacteria</taxon>
        <taxon>Pseudomonadati</taxon>
        <taxon>Bacteroidota</taxon>
        <taxon>Bacteroidia</taxon>
        <taxon>Bacteroidales</taxon>
        <taxon>Odoribacteraceae</taxon>
        <taxon>Butyricimonas</taxon>
    </lineage>
</organism>
<dbReference type="RefSeq" id="WP_186976474.1">
    <property type="nucleotide sequence ID" value="NZ_JACOOH010000005.1"/>
</dbReference>
<feature type="transmembrane region" description="Helical" evidence="1">
    <location>
        <begin position="741"/>
        <end position="760"/>
    </location>
</feature>
<dbReference type="Proteomes" id="UP000646484">
    <property type="component" value="Unassembled WGS sequence"/>
</dbReference>
<feature type="transmembrane region" description="Helical" evidence="1">
    <location>
        <begin position="232"/>
        <end position="252"/>
    </location>
</feature>
<comment type="caution">
    <text evidence="3">The sequence shown here is derived from an EMBL/GenBank/DDBJ whole genome shotgun (WGS) entry which is preliminary data.</text>
</comment>
<dbReference type="Pfam" id="PF09822">
    <property type="entry name" value="ABC_transp_aux"/>
    <property type="match status" value="1"/>
</dbReference>
<dbReference type="EMBL" id="JACOOH010000005">
    <property type="protein sequence ID" value="MBC5622028.1"/>
    <property type="molecule type" value="Genomic_DNA"/>
</dbReference>
<feature type="transmembrane region" description="Helical" evidence="1">
    <location>
        <begin position="180"/>
        <end position="200"/>
    </location>
</feature>
<feature type="domain" description="ABC-type uncharacterised transport system" evidence="2">
    <location>
        <begin position="451"/>
        <end position="688"/>
    </location>
</feature>
<feature type="transmembrane region" description="Helical" evidence="1">
    <location>
        <begin position="264"/>
        <end position="289"/>
    </location>
</feature>
<evidence type="ECO:0000313" key="3">
    <source>
        <dbReference type="EMBL" id="MBC5622028.1"/>
    </source>
</evidence>
<accession>A0ABR7D258</accession>
<name>A0ABR7D258_9BACT</name>
<dbReference type="Pfam" id="PF12679">
    <property type="entry name" value="ABC2_membrane_2"/>
    <property type="match status" value="1"/>
</dbReference>
<gene>
    <name evidence="3" type="ORF">H8S64_13045</name>
</gene>
<keyword evidence="1" id="KW-0472">Membrane</keyword>
<feature type="transmembrane region" description="Helical" evidence="1">
    <location>
        <begin position="12"/>
        <end position="36"/>
    </location>
</feature>
<dbReference type="InterPro" id="IPR019196">
    <property type="entry name" value="ABC_transp_unknown"/>
</dbReference>
<evidence type="ECO:0000313" key="4">
    <source>
        <dbReference type="Proteomes" id="UP000646484"/>
    </source>
</evidence>
<keyword evidence="4" id="KW-1185">Reference proteome</keyword>
<keyword evidence="1" id="KW-0812">Transmembrane</keyword>
<feature type="transmembrane region" description="Helical" evidence="1">
    <location>
        <begin position="148"/>
        <end position="168"/>
    </location>
</feature>
<keyword evidence="1" id="KW-1133">Transmembrane helix</keyword>
<sequence length="765" mass="86296">MRAIYKIAKTELQMLFYSPIAWLLLLCFIFQTVFFYTGMLEGFVLDVENSGRTYWCSYRLFVMGHGGGSGLWPSVVKILYLYIPLLTMGVISKELSSGSIKLLYSSPISNTHIVLGKFLAMVAYAFLLTLILFVYVVFAWCTIDNFEWAWILTGLLGIFLLTCTYMAVGIFVSSLTSYQVISAVGTFIVLMLLGMVSGWGQQYDLVREITYWLGMNGRVNTFISGMLCSEDLIYFLTVIALFLMLTIIRLHAIRQKQKFTITLYKNLAVIALVCLVAFISSRPALLAYADTTSTKKNTLTPVAQEIVGKLDGGLTITSYVNVLDSRYGTYAYPHFIMKNREASRHFTRFKPETELKVVYYYADPNEGMPGRPSAWQQARRLCEVYEMDSTMLLSRAEVDKMADLASQGYKFIREAVRENGQREWLHDFTGRGLLEEGATAVALKRMVMDVPKIGFVTGHRERSMYGDVPYDMGYLLTHRWNGGSLVNQGFDMVEITLDKDIPKDINILWIADMRTELTPEEESVLGKYIERGGNLMFMGEPSHREAQNKVLGKFFGLELTPLLVGPDVRFKGTLPTANLLATVPTQRVKDLMYQMKSTYRIAHENCAGIEQVEDKGFKVEAFLKTDTIGPVWTELETTDFVDDTVKFNPAVGEVSKVFNTAVGLTRQVGNKEQRIMVTGDADCLSNNEFVITRGVSAANGNLLAGCALWMSYGEVPLDTRRPDTKDSTVSISMAWYRIFKAGFKFGLPILLLGCGVFIWFRRRGR</sequence>
<protein>
    <submittedName>
        <fullName evidence="3">Gldg family protein</fullName>
    </submittedName>
</protein>
<feature type="transmembrane region" description="Helical" evidence="1">
    <location>
        <begin position="71"/>
        <end position="92"/>
    </location>
</feature>
<reference evidence="3 4" key="1">
    <citation type="submission" date="2020-08" db="EMBL/GenBank/DDBJ databases">
        <title>Genome public.</title>
        <authorList>
            <person name="Liu C."/>
            <person name="Sun Q."/>
        </authorList>
    </citation>
    <scope>NUCLEOTIDE SEQUENCE [LARGE SCALE GENOMIC DNA]</scope>
    <source>
        <strain evidence="3 4">NSJ-56</strain>
    </source>
</reference>
<evidence type="ECO:0000256" key="1">
    <source>
        <dbReference type="SAM" id="Phobius"/>
    </source>
</evidence>
<proteinExistence type="predicted"/>
<feature type="transmembrane region" description="Helical" evidence="1">
    <location>
        <begin position="113"/>
        <end position="136"/>
    </location>
</feature>